<dbReference type="GO" id="GO:0005886">
    <property type="term" value="C:plasma membrane"/>
    <property type="evidence" value="ECO:0007669"/>
    <property type="project" value="UniProtKB-SubCell"/>
</dbReference>
<protein>
    <submittedName>
        <fullName evidence="12">Preprotein translocase subunit YajC</fullName>
    </submittedName>
</protein>
<keyword evidence="4" id="KW-1003">Cell membrane</keyword>
<evidence type="ECO:0000256" key="9">
    <source>
        <dbReference type="ARBA" id="ARBA00023136"/>
    </source>
</evidence>
<dbReference type="Proteomes" id="UP000249169">
    <property type="component" value="Unassembled WGS sequence"/>
</dbReference>
<feature type="transmembrane region" description="Helical" evidence="11">
    <location>
        <begin position="20"/>
        <end position="37"/>
    </location>
</feature>
<dbReference type="SMART" id="SM01323">
    <property type="entry name" value="YajC"/>
    <property type="match status" value="1"/>
</dbReference>
<feature type="region of interest" description="Disordered" evidence="10">
    <location>
        <begin position="93"/>
        <end position="116"/>
    </location>
</feature>
<evidence type="ECO:0000256" key="10">
    <source>
        <dbReference type="SAM" id="MobiDB-lite"/>
    </source>
</evidence>
<evidence type="ECO:0000256" key="1">
    <source>
        <dbReference type="ARBA" id="ARBA00004162"/>
    </source>
</evidence>
<dbReference type="PRINTS" id="PR01853">
    <property type="entry name" value="YAJCTRNLCASE"/>
</dbReference>
<dbReference type="PANTHER" id="PTHR33909:SF1">
    <property type="entry name" value="SEC TRANSLOCON ACCESSORY COMPLEX SUBUNIT YAJC"/>
    <property type="match status" value="1"/>
</dbReference>
<keyword evidence="3" id="KW-0813">Transport</keyword>
<reference evidence="12 13" key="1">
    <citation type="submission" date="2018-05" db="EMBL/GenBank/DDBJ databases">
        <title>Lujinxingia marina gen. nov. sp. nov., a new facultative anaerobic member of the class Deltaproteobacteria, and proposal of Lujinxingaceae fam. nov.</title>
        <authorList>
            <person name="Li C.-M."/>
        </authorList>
    </citation>
    <scope>NUCLEOTIDE SEQUENCE [LARGE SCALE GENOMIC DNA]</scope>
    <source>
        <strain evidence="12 13">B210</strain>
    </source>
</reference>
<evidence type="ECO:0000256" key="6">
    <source>
        <dbReference type="ARBA" id="ARBA00022927"/>
    </source>
</evidence>
<dbReference type="OrthoDB" id="9811406at2"/>
<comment type="caution">
    <text evidence="12">The sequence shown here is derived from an EMBL/GenBank/DDBJ whole genome shotgun (WGS) entry which is preliminary data.</text>
</comment>
<dbReference type="RefSeq" id="WP_111728916.1">
    <property type="nucleotide sequence ID" value="NZ_QHKO01000002.1"/>
</dbReference>
<evidence type="ECO:0000256" key="3">
    <source>
        <dbReference type="ARBA" id="ARBA00022448"/>
    </source>
</evidence>
<dbReference type="EMBL" id="QHKO01000002">
    <property type="protein sequence ID" value="RAL23658.1"/>
    <property type="molecule type" value="Genomic_DNA"/>
</dbReference>
<keyword evidence="5 11" id="KW-0812">Transmembrane</keyword>
<proteinExistence type="inferred from homology"/>
<dbReference type="Pfam" id="PF02699">
    <property type="entry name" value="YajC"/>
    <property type="match status" value="1"/>
</dbReference>
<evidence type="ECO:0000313" key="13">
    <source>
        <dbReference type="Proteomes" id="UP000249169"/>
    </source>
</evidence>
<comment type="similarity">
    <text evidence="2">Belongs to the YajC family.</text>
</comment>
<sequence length="116" mass="12503">MQSPHLLILAQAQGQVSPMMNLVFIGVMVLIFWFIVLRPQFNEAKKHREFVGGLKAGDEVVTAGGLFGKVVSIDGAIAQVEVARGTKVRIDRNKLHPVSGSEGEASSDSSKDKKDA</sequence>
<dbReference type="GO" id="GO:0015031">
    <property type="term" value="P:protein transport"/>
    <property type="evidence" value="ECO:0007669"/>
    <property type="project" value="UniProtKB-KW"/>
</dbReference>
<dbReference type="PANTHER" id="PTHR33909">
    <property type="entry name" value="SEC TRANSLOCON ACCESSORY COMPLEX SUBUNIT YAJC"/>
    <property type="match status" value="1"/>
</dbReference>
<dbReference type="InterPro" id="IPR003849">
    <property type="entry name" value="Preprotein_translocase_YajC"/>
</dbReference>
<evidence type="ECO:0000256" key="8">
    <source>
        <dbReference type="ARBA" id="ARBA00023010"/>
    </source>
</evidence>
<evidence type="ECO:0000256" key="7">
    <source>
        <dbReference type="ARBA" id="ARBA00022989"/>
    </source>
</evidence>
<accession>A0A328C9P0</accession>
<evidence type="ECO:0000256" key="4">
    <source>
        <dbReference type="ARBA" id="ARBA00022475"/>
    </source>
</evidence>
<organism evidence="12 13">
    <name type="scientific">Lujinxingia litoralis</name>
    <dbReference type="NCBI Taxonomy" id="2211119"/>
    <lineage>
        <taxon>Bacteria</taxon>
        <taxon>Deltaproteobacteria</taxon>
        <taxon>Bradymonadales</taxon>
        <taxon>Lujinxingiaceae</taxon>
        <taxon>Lujinxingia</taxon>
    </lineage>
</organism>
<evidence type="ECO:0000313" key="12">
    <source>
        <dbReference type="EMBL" id="RAL23658.1"/>
    </source>
</evidence>
<name>A0A328C9P0_9DELT</name>
<keyword evidence="8" id="KW-0811">Translocation</keyword>
<keyword evidence="13" id="KW-1185">Reference proteome</keyword>
<keyword evidence="7 11" id="KW-1133">Transmembrane helix</keyword>
<feature type="compositionally biased region" description="Low complexity" evidence="10">
    <location>
        <begin position="99"/>
        <end position="108"/>
    </location>
</feature>
<evidence type="ECO:0000256" key="2">
    <source>
        <dbReference type="ARBA" id="ARBA00006742"/>
    </source>
</evidence>
<keyword evidence="9 11" id="KW-0472">Membrane</keyword>
<gene>
    <name evidence="12" type="primary">yajC</name>
    <name evidence="12" type="ORF">DL240_05725</name>
</gene>
<evidence type="ECO:0000256" key="11">
    <source>
        <dbReference type="SAM" id="Phobius"/>
    </source>
</evidence>
<dbReference type="NCBIfam" id="TIGR00739">
    <property type="entry name" value="yajC"/>
    <property type="match status" value="1"/>
</dbReference>
<comment type="subcellular location">
    <subcellularLocation>
        <location evidence="1">Cell membrane</location>
        <topology evidence="1">Single-pass membrane protein</topology>
    </subcellularLocation>
</comment>
<keyword evidence="6" id="KW-0653">Protein transport</keyword>
<dbReference type="AlphaFoldDB" id="A0A328C9P0"/>
<evidence type="ECO:0000256" key="5">
    <source>
        <dbReference type="ARBA" id="ARBA00022692"/>
    </source>
</evidence>